<proteinExistence type="predicted"/>
<name>A0A841DFX7_PLAVE</name>
<protein>
    <submittedName>
        <fullName evidence="1">Uncharacterized protein</fullName>
    </submittedName>
</protein>
<organism evidence="1 2">
    <name type="scientific">Planomonospora venezuelensis</name>
    <dbReference type="NCBI Taxonomy" id="1999"/>
    <lineage>
        <taxon>Bacteria</taxon>
        <taxon>Bacillati</taxon>
        <taxon>Actinomycetota</taxon>
        <taxon>Actinomycetes</taxon>
        <taxon>Streptosporangiales</taxon>
        <taxon>Streptosporangiaceae</taxon>
        <taxon>Planomonospora</taxon>
    </lineage>
</organism>
<reference evidence="1 2" key="1">
    <citation type="submission" date="2020-08" db="EMBL/GenBank/DDBJ databases">
        <title>Genomic Encyclopedia of Type Strains, Phase III (KMG-III): the genomes of soil and plant-associated and newly described type strains.</title>
        <authorList>
            <person name="Whitman W."/>
        </authorList>
    </citation>
    <scope>NUCLEOTIDE SEQUENCE [LARGE SCALE GENOMIC DNA]</scope>
    <source>
        <strain evidence="1 2">CECT 3303</strain>
    </source>
</reference>
<evidence type="ECO:0000313" key="2">
    <source>
        <dbReference type="Proteomes" id="UP000562352"/>
    </source>
</evidence>
<gene>
    <name evidence="1" type="ORF">FHS22_006596</name>
</gene>
<dbReference type="RefSeq" id="WP_184948019.1">
    <property type="nucleotide sequence ID" value="NZ_BAAAWZ010000005.1"/>
</dbReference>
<dbReference type="AlphaFoldDB" id="A0A841DFX7"/>
<dbReference type="Proteomes" id="UP000562352">
    <property type="component" value="Unassembled WGS sequence"/>
</dbReference>
<evidence type="ECO:0000313" key="1">
    <source>
        <dbReference type="EMBL" id="MBB5967294.1"/>
    </source>
</evidence>
<sequence length="289" mass="30949">MYSLVSAPVLGFDLTRLDGGAATASVLSRALRLEPGDLVALARRLPEDEVRAQLWQDIHAATVLRPTVRGLSQQDPDGALALLERAPIGTPDALLHCIRHDVLGWTWQEEDGVRRQDDVAARATAVVCDAVMATYLRELLPADSRRRLAVGWLAGIRDLADRPVDTGPQHEAVMGLCRRIETLGASGVERLSVLADQARLETNAWSQAVHGASWAVHTSDRVRAAAAAQFELVQAVDAAGIPVAERAGGVWNLLSGAVHALTVADLLEAALLERLLDPCLSVLGLPVSY</sequence>
<comment type="caution">
    <text evidence="1">The sequence shown here is derived from an EMBL/GenBank/DDBJ whole genome shotgun (WGS) entry which is preliminary data.</text>
</comment>
<dbReference type="EMBL" id="JACHJJ010000031">
    <property type="protein sequence ID" value="MBB5967294.1"/>
    <property type="molecule type" value="Genomic_DNA"/>
</dbReference>
<accession>A0A841DFX7</accession>
<keyword evidence="2" id="KW-1185">Reference proteome</keyword>